<reference evidence="3 4" key="1">
    <citation type="submission" date="2023-03" db="EMBL/GenBank/DDBJ databases">
        <title>Complete genome of Arcanobacterium canis strain DSM 25104 isolated in 2010 from a canine otitis externa in Germany.</title>
        <authorList>
            <person name="Borowiak M."/>
            <person name="Kreitlow A."/>
            <person name="Malorny B."/>
            <person name="Laemmler C."/>
            <person name="Prenger-Berninghoff E."/>
            <person name="Ploetz M."/>
            <person name="Abdulmawjood A."/>
        </authorList>
    </citation>
    <scope>NUCLEOTIDE SEQUENCE [LARGE SCALE GENOMIC DNA]</scope>
    <source>
        <strain evidence="3 4">DSM 25104</strain>
    </source>
</reference>
<proteinExistence type="predicted"/>
<dbReference type="CDD" id="cd02509">
    <property type="entry name" value="GDP-M1P_Guanylyltransferase"/>
    <property type="match status" value="1"/>
</dbReference>
<organism evidence="3 4">
    <name type="scientific">Arcanobacterium canis</name>
    <dbReference type="NCBI Taxonomy" id="999183"/>
    <lineage>
        <taxon>Bacteria</taxon>
        <taxon>Bacillati</taxon>
        <taxon>Actinomycetota</taxon>
        <taxon>Actinomycetes</taxon>
        <taxon>Actinomycetales</taxon>
        <taxon>Actinomycetaceae</taxon>
        <taxon>Arcanobacterium</taxon>
    </lineage>
</organism>
<dbReference type="SUPFAM" id="SSF53448">
    <property type="entry name" value="Nucleotide-diphospho-sugar transferases"/>
    <property type="match status" value="1"/>
</dbReference>
<dbReference type="SUPFAM" id="SSF159283">
    <property type="entry name" value="Guanosine diphospho-D-mannose pyrophosphorylase/mannose-6-phosphate isomerase linker domain"/>
    <property type="match status" value="1"/>
</dbReference>
<dbReference type="PANTHER" id="PTHR46390">
    <property type="entry name" value="MANNOSE-1-PHOSPHATE GUANYLYLTRANSFERASE"/>
    <property type="match status" value="1"/>
</dbReference>
<keyword evidence="3" id="KW-0808">Transferase</keyword>
<keyword evidence="4" id="KW-1185">Reference proteome</keyword>
<name>A0ABY8FZA3_9ACTO</name>
<evidence type="ECO:0000313" key="4">
    <source>
        <dbReference type="Proteomes" id="UP001215216"/>
    </source>
</evidence>
<dbReference type="InterPro" id="IPR029044">
    <property type="entry name" value="Nucleotide-diphossugar_trans"/>
</dbReference>
<evidence type="ECO:0000313" key="3">
    <source>
        <dbReference type="EMBL" id="WFM83859.1"/>
    </source>
</evidence>
<evidence type="ECO:0000259" key="2">
    <source>
        <dbReference type="Pfam" id="PF22640"/>
    </source>
</evidence>
<dbReference type="InterPro" id="IPR051161">
    <property type="entry name" value="Mannose-6P_isomerase_type2"/>
</dbReference>
<dbReference type="InterPro" id="IPR054566">
    <property type="entry name" value="ManC/GMP-like_b-helix"/>
</dbReference>
<dbReference type="Proteomes" id="UP001215216">
    <property type="component" value="Chromosome"/>
</dbReference>
<dbReference type="Gene3D" id="3.90.550.10">
    <property type="entry name" value="Spore Coat Polysaccharide Biosynthesis Protein SpsA, Chain A"/>
    <property type="match status" value="1"/>
</dbReference>
<dbReference type="Pfam" id="PF00483">
    <property type="entry name" value="NTP_transferase"/>
    <property type="match status" value="1"/>
</dbReference>
<dbReference type="EMBL" id="CP121208">
    <property type="protein sequence ID" value="WFM83859.1"/>
    <property type="molecule type" value="Genomic_DNA"/>
</dbReference>
<dbReference type="InterPro" id="IPR005835">
    <property type="entry name" value="NTP_transferase_dom"/>
</dbReference>
<dbReference type="Pfam" id="PF22640">
    <property type="entry name" value="ManC_GMP_beta-helix"/>
    <property type="match status" value="1"/>
</dbReference>
<dbReference type="PANTHER" id="PTHR46390:SF1">
    <property type="entry name" value="MANNOSE-1-PHOSPHATE GUANYLYLTRANSFERASE"/>
    <property type="match status" value="1"/>
</dbReference>
<accession>A0ABY8FZA3</accession>
<dbReference type="InterPro" id="IPR049577">
    <property type="entry name" value="GMPP_N"/>
</dbReference>
<dbReference type="GO" id="GO:0016779">
    <property type="term" value="F:nucleotidyltransferase activity"/>
    <property type="evidence" value="ECO:0007669"/>
    <property type="project" value="UniProtKB-KW"/>
</dbReference>
<sequence length="358" mass="38034">MSFHAIIPAGGAGTRLWPLSRAKFPKFLVDLTGSGHSMLQDTVMRLSPLAATTTVVTGVAHESAVRVQLDALNGESGECDVIAEPSARNSMPAIALAAAVIAQRDPDAVIGSFAADHAIENDDAFREAVRCAIGAAERGYVVTIGITPHSPATGFGYIHEGDEIAPGVRAVSEFVEKPDQTTAQHYVDSGEYVWNAGIFVARAHVLLDALKKYRPHLAHGIDQIVKAWGDDETFLAQWNSLEKIAIDHAIAEPLAREGGVAVVPAQMGWSDVGDYSSLYAMVDGHIGVSRGGQPQDVVAVDSPGSLVFTHSKPIVVAGVKRAIIIETQDTIFVTCNEYAQNVKNVPDALEQAGRGDLR</sequence>
<gene>
    <name evidence="3" type="ORF">P7079_02450</name>
</gene>
<protein>
    <submittedName>
        <fullName evidence="3">Mannose-1-phosphate guanylyltransferase</fullName>
    </submittedName>
</protein>
<dbReference type="RefSeq" id="WP_278013254.1">
    <property type="nucleotide sequence ID" value="NZ_CP121208.1"/>
</dbReference>
<feature type="domain" description="Nucleotidyl transferase" evidence="1">
    <location>
        <begin position="5"/>
        <end position="281"/>
    </location>
</feature>
<feature type="domain" description="MannoseP isomerase/GMP-like beta-helix" evidence="2">
    <location>
        <begin position="296"/>
        <end position="345"/>
    </location>
</feature>
<keyword evidence="3" id="KW-0548">Nucleotidyltransferase</keyword>
<evidence type="ECO:0000259" key="1">
    <source>
        <dbReference type="Pfam" id="PF00483"/>
    </source>
</evidence>